<keyword evidence="2" id="KW-0808">Transferase</keyword>
<name>K0DF67_LEUCJ</name>
<dbReference type="eggNOG" id="COG1670">
    <property type="taxonomic scope" value="Bacteria"/>
</dbReference>
<dbReference type="PATRIC" id="fig|1229758.3.peg.1388"/>
<proteinExistence type="predicted"/>
<gene>
    <name evidence="2" type="ordered locus">C270_06915</name>
</gene>
<dbReference type="EMBL" id="CP003851">
    <property type="protein sequence ID" value="AFT82292.1"/>
    <property type="molecule type" value="Genomic_DNA"/>
</dbReference>
<dbReference type="InterPro" id="IPR016181">
    <property type="entry name" value="Acyl_CoA_acyltransferase"/>
</dbReference>
<accession>K0DF67</accession>
<dbReference type="STRING" id="1229758.C270_06915"/>
<dbReference type="InterPro" id="IPR000182">
    <property type="entry name" value="GNAT_dom"/>
</dbReference>
<dbReference type="Pfam" id="PF13302">
    <property type="entry name" value="Acetyltransf_3"/>
    <property type="match status" value="1"/>
</dbReference>
<protein>
    <submittedName>
        <fullName evidence="2">GNAT family acetyltransferase</fullName>
    </submittedName>
</protein>
<evidence type="ECO:0000313" key="3">
    <source>
        <dbReference type="Proteomes" id="UP000006299"/>
    </source>
</evidence>
<dbReference type="PROSITE" id="PS51186">
    <property type="entry name" value="GNAT"/>
    <property type="match status" value="1"/>
</dbReference>
<dbReference type="Proteomes" id="UP000006299">
    <property type="component" value="Chromosome"/>
</dbReference>
<dbReference type="HOGENOM" id="CLU_013985_3_6_9"/>
<dbReference type="SUPFAM" id="SSF55729">
    <property type="entry name" value="Acyl-CoA N-acyltransferases (Nat)"/>
    <property type="match status" value="1"/>
</dbReference>
<sequence>MISIKQTILKSASADFFSIIGENMRTIDDYHTVMTKRLILRSVELADAPAMYQWLGDKETVKWLSGEILASIADVEEQAIRGYFWHDIAHTKKYGIALCDTNQLIGGVDFRQNLDNNDAEIGYVLTPAMRGYGYMAEAVTELLHIGFDLINLDSIWISHDLKNTPSRRIPERLNFVNSGQDKQGHVVWMMSKDNYNKQKTNEHHVHSFFCLL</sequence>
<dbReference type="AlphaFoldDB" id="K0DF67"/>
<organism evidence="2 3">
    <name type="scientific">Leuconostoc carnosum (strain JB16)</name>
    <dbReference type="NCBI Taxonomy" id="1229758"/>
    <lineage>
        <taxon>Bacteria</taxon>
        <taxon>Bacillati</taxon>
        <taxon>Bacillota</taxon>
        <taxon>Bacilli</taxon>
        <taxon>Lactobacillales</taxon>
        <taxon>Lactobacillaceae</taxon>
        <taxon>Leuconostoc</taxon>
    </lineage>
</organism>
<feature type="domain" description="N-acetyltransferase" evidence="1">
    <location>
        <begin position="38"/>
        <end position="195"/>
    </location>
</feature>
<dbReference type="InterPro" id="IPR051531">
    <property type="entry name" value="N-acetyltransferase"/>
</dbReference>
<dbReference type="PANTHER" id="PTHR43792">
    <property type="entry name" value="GNAT FAMILY, PUTATIVE (AFU_ORTHOLOGUE AFUA_3G00765)-RELATED-RELATED"/>
    <property type="match status" value="1"/>
</dbReference>
<keyword evidence="3" id="KW-1185">Reference proteome</keyword>
<evidence type="ECO:0000313" key="2">
    <source>
        <dbReference type="EMBL" id="AFT82292.1"/>
    </source>
</evidence>
<evidence type="ECO:0000259" key="1">
    <source>
        <dbReference type="PROSITE" id="PS51186"/>
    </source>
</evidence>
<dbReference type="KEGG" id="lcn:C270_06915"/>
<dbReference type="GO" id="GO:0016747">
    <property type="term" value="F:acyltransferase activity, transferring groups other than amino-acyl groups"/>
    <property type="evidence" value="ECO:0007669"/>
    <property type="project" value="InterPro"/>
</dbReference>
<dbReference type="Gene3D" id="3.40.630.30">
    <property type="match status" value="1"/>
</dbReference>
<reference evidence="2 3" key="1">
    <citation type="journal article" date="2012" name="J. Bacteriol.">
        <title>Complete genome sequence of Leuconostoc carnosum strain JB16, isolated from Kimchi.</title>
        <authorList>
            <person name="Jung J.Y."/>
            <person name="Lee S.H."/>
            <person name="Jeon C.O."/>
        </authorList>
    </citation>
    <scope>NUCLEOTIDE SEQUENCE [LARGE SCALE GENOMIC DNA]</scope>
    <source>
        <strain evidence="2 3">JB16</strain>
    </source>
</reference>